<protein>
    <submittedName>
        <fullName evidence="1">Uncharacterized protein</fullName>
    </submittedName>
</protein>
<name>A0ABS8X5R0_9GAMM</name>
<evidence type="ECO:0000313" key="2">
    <source>
        <dbReference type="Proteomes" id="UP001320170"/>
    </source>
</evidence>
<proteinExistence type="predicted"/>
<dbReference type="RefSeq" id="WP_182352438.1">
    <property type="nucleotide sequence ID" value="NZ_JAJSPM010000005.1"/>
</dbReference>
<sequence length="62" mass="7074">MFLLLWSNCSDFLRYDLRIPREWFGAQKSGYPGSSEQNGNRPKIRATALNGNAELNEQIVSL</sequence>
<keyword evidence="2" id="KW-1185">Reference proteome</keyword>
<dbReference type="EMBL" id="JAJTND010000004">
    <property type="protein sequence ID" value="MCE3532610.1"/>
    <property type="molecule type" value="Genomic_DNA"/>
</dbReference>
<comment type="caution">
    <text evidence="1">The sequence shown here is derived from an EMBL/GenBank/DDBJ whole genome shotgun (WGS) entry which is preliminary data.</text>
</comment>
<reference evidence="1 2" key="1">
    <citation type="journal article" date="2024" name="Pathogens">
        <title>Characterization of a Novel Species of Legionella Isolated from a Healthcare Facility: Legionella resiliens sp. nov.</title>
        <authorList>
            <person name="Cristino S."/>
            <person name="Pascale M.R."/>
            <person name="Marino F."/>
            <person name="Derelitto C."/>
            <person name="Salaris S."/>
            <person name="Orsini M."/>
            <person name="Squarzoni S."/>
            <person name="Grottola A."/>
            <person name="Girolamini L."/>
        </authorList>
    </citation>
    <scope>NUCLEOTIDE SEQUENCE [LARGE SCALE GENOMIC DNA]</scope>
    <source>
        <strain evidence="1 2">8cVS16</strain>
    </source>
</reference>
<dbReference type="Proteomes" id="UP001320170">
    <property type="component" value="Unassembled WGS sequence"/>
</dbReference>
<accession>A0ABS8X5R0</accession>
<organism evidence="1 2">
    <name type="scientific">Legionella resiliens</name>
    <dbReference type="NCBI Taxonomy" id="2905958"/>
    <lineage>
        <taxon>Bacteria</taxon>
        <taxon>Pseudomonadati</taxon>
        <taxon>Pseudomonadota</taxon>
        <taxon>Gammaproteobacteria</taxon>
        <taxon>Legionellales</taxon>
        <taxon>Legionellaceae</taxon>
        <taxon>Legionella</taxon>
    </lineage>
</organism>
<evidence type="ECO:0000313" key="1">
    <source>
        <dbReference type="EMBL" id="MCE3532610.1"/>
    </source>
</evidence>
<gene>
    <name evidence="1" type="ORF">LXO92_09485</name>
</gene>